<feature type="region of interest" description="Disordered" evidence="2">
    <location>
        <begin position="1"/>
        <end position="31"/>
    </location>
</feature>
<keyword evidence="3" id="KW-0472">Membrane</keyword>
<dbReference type="EMBL" id="ML996099">
    <property type="protein sequence ID" value="KAF2740757.1"/>
    <property type="molecule type" value="Genomic_DNA"/>
</dbReference>
<dbReference type="PANTHER" id="PTHR33365:SF6">
    <property type="entry name" value="OXIDASE USTYA"/>
    <property type="match status" value="1"/>
</dbReference>
<dbReference type="OrthoDB" id="3687641at2759"/>
<proteinExistence type="inferred from homology"/>
<dbReference type="PANTHER" id="PTHR33365">
    <property type="entry name" value="YALI0B05434P"/>
    <property type="match status" value="1"/>
</dbReference>
<gene>
    <name evidence="4" type="ORF">EJ04DRAFT_572062</name>
</gene>
<dbReference type="Proteomes" id="UP000799444">
    <property type="component" value="Unassembled WGS sequence"/>
</dbReference>
<dbReference type="InterPro" id="IPR021765">
    <property type="entry name" value="UstYa-like"/>
</dbReference>
<comment type="similarity">
    <text evidence="1">Belongs to the ustYa family.</text>
</comment>
<evidence type="ECO:0000313" key="4">
    <source>
        <dbReference type="EMBL" id="KAF2740757.1"/>
    </source>
</evidence>
<evidence type="ECO:0000256" key="2">
    <source>
        <dbReference type="SAM" id="MobiDB-lite"/>
    </source>
</evidence>
<protein>
    <submittedName>
        <fullName evidence="4">Uncharacterized protein</fullName>
    </submittedName>
</protein>
<dbReference type="AlphaFoldDB" id="A0A9P4V5K2"/>
<keyword evidence="3" id="KW-0812">Transmembrane</keyword>
<evidence type="ECO:0000313" key="5">
    <source>
        <dbReference type="Proteomes" id="UP000799444"/>
    </source>
</evidence>
<evidence type="ECO:0000256" key="3">
    <source>
        <dbReference type="SAM" id="Phobius"/>
    </source>
</evidence>
<sequence length="229" mass="25625">MKEESAIPRPSLSSSTIDDEENVPFISPHKPKKSHRISFTLLLIAALVLSNAAWLWYSISVSSSKTTRRKYAAVASSEATSLKPLHWNTPYSSENKTQSNELWKGLFPPGQGIISLPNSEVAVRHLPASIPNRKLDDTSFYFVAAFHQIHCLSVIRAALYHFQEGVEQTVPMKHTMHCIDSLRQKVMCHADSELLYSEDGKVWGDGQVSECQSWDKVWDWTAANGGPSQ</sequence>
<evidence type="ECO:0000256" key="1">
    <source>
        <dbReference type="ARBA" id="ARBA00035112"/>
    </source>
</evidence>
<feature type="transmembrane region" description="Helical" evidence="3">
    <location>
        <begin position="37"/>
        <end position="57"/>
    </location>
</feature>
<name>A0A9P4V5K2_9PLEO</name>
<reference evidence="4" key="1">
    <citation type="journal article" date="2020" name="Stud. Mycol.">
        <title>101 Dothideomycetes genomes: a test case for predicting lifestyles and emergence of pathogens.</title>
        <authorList>
            <person name="Haridas S."/>
            <person name="Albert R."/>
            <person name="Binder M."/>
            <person name="Bloem J."/>
            <person name="Labutti K."/>
            <person name="Salamov A."/>
            <person name="Andreopoulos B."/>
            <person name="Baker S."/>
            <person name="Barry K."/>
            <person name="Bills G."/>
            <person name="Bluhm B."/>
            <person name="Cannon C."/>
            <person name="Castanera R."/>
            <person name="Culley D."/>
            <person name="Daum C."/>
            <person name="Ezra D."/>
            <person name="Gonzalez J."/>
            <person name="Henrissat B."/>
            <person name="Kuo A."/>
            <person name="Liang C."/>
            <person name="Lipzen A."/>
            <person name="Lutzoni F."/>
            <person name="Magnuson J."/>
            <person name="Mondo S."/>
            <person name="Nolan M."/>
            <person name="Ohm R."/>
            <person name="Pangilinan J."/>
            <person name="Park H.-J."/>
            <person name="Ramirez L."/>
            <person name="Alfaro M."/>
            <person name="Sun H."/>
            <person name="Tritt A."/>
            <person name="Yoshinaga Y."/>
            <person name="Zwiers L.-H."/>
            <person name="Turgeon B."/>
            <person name="Goodwin S."/>
            <person name="Spatafora J."/>
            <person name="Crous P."/>
            <person name="Grigoriev I."/>
        </authorList>
    </citation>
    <scope>NUCLEOTIDE SEQUENCE</scope>
    <source>
        <strain evidence="4">CBS 125425</strain>
    </source>
</reference>
<dbReference type="GO" id="GO:0043386">
    <property type="term" value="P:mycotoxin biosynthetic process"/>
    <property type="evidence" value="ECO:0007669"/>
    <property type="project" value="InterPro"/>
</dbReference>
<keyword evidence="3" id="KW-1133">Transmembrane helix</keyword>
<keyword evidence="5" id="KW-1185">Reference proteome</keyword>
<organism evidence="4 5">
    <name type="scientific">Polyplosphaeria fusca</name>
    <dbReference type="NCBI Taxonomy" id="682080"/>
    <lineage>
        <taxon>Eukaryota</taxon>
        <taxon>Fungi</taxon>
        <taxon>Dikarya</taxon>
        <taxon>Ascomycota</taxon>
        <taxon>Pezizomycotina</taxon>
        <taxon>Dothideomycetes</taxon>
        <taxon>Pleosporomycetidae</taxon>
        <taxon>Pleosporales</taxon>
        <taxon>Tetraplosphaeriaceae</taxon>
        <taxon>Polyplosphaeria</taxon>
    </lineage>
</organism>
<accession>A0A9P4V5K2</accession>
<comment type="caution">
    <text evidence="4">The sequence shown here is derived from an EMBL/GenBank/DDBJ whole genome shotgun (WGS) entry which is preliminary data.</text>
</comment>
<dbReference type="Pfam" id="PF11807">
    <property type="entry name" value="UstYa"/>
    <property type="match status" value="1"/>
</dbReference>